<name>A0A381N176_9ZZZZ</name>
<proteinExistence type="predicted"/>
<organism evidence="1">
    <name type="scientific">marine metagenome</name>
    <dbReference type="NCBI Taxonomy" id="408172"/>
    <lineage>
        <taxon>unclassified sequences</taxon>
        <taxon>metagenomes</taxon>
        <taxon>ecological metagenomes</taxon>
    </lineage>
</organism>
<sequence length="248" mass="28650">MLMKMKMKIPVIGPVKITFDQTVAPGFYKAEEKTEAERFLFRWIGGDITGEIMIAGTDKIIKYDVGDEEYWLETPEEYFAENEPDTSNGKKKSYSFSFSSEDDDAPPKITRFAGQGIETIHGYRTKKWITTVTSAEKKMIIEEWFVDKLPLLDLHDSLKAEMLFLFNPDTTASAKERFEFNSNLLLEQMDTLHTLEPLSGRSVKTNFLLYDEDEDPEFTMGFEILELYAESVDTAFFTIPERFKKTVK</sequence>
<evidence type="ECO:0000313" key="1">
    <source>
        <dbReference type="EMBL" id="SUZ48265.1"/>
    </source>
</evidence>
<dbReference type="EMBL" id="UINC01000059">
    <property type="protein sequence ID" value="SUZ48265.1"/>
    <property type="molecule type" value="Genomic_DNA"/>
</dbReference>
<accession>A0A381N176</accession>
<reference evidence="1" key="1">
    <citation type="submission" date="2018-05" db="EMBL/GenBank/DDBJ databases">
        <authorList>
            <person name="Lanie J.A."/>
            <person name="Ng W.-L."/>
            <person name="Kazmierczak K.M."/>
            <person name="Andrzejewski T.M."/>
            <person name="Davidsen T.M."/>
            <person name="Wayne K.J."/>
            <person name="Tettelin H."/>
            <person name="Glass J.I."/>
            <person name="Rusch D."/>
            <person name="Podicherti R."/>
            <person name="Tsui H.-C.T."/>
            <person name="Winkler M.E."/>
        </authorList>
    </citation>
    <scope>NUCLEOTIDE SEQUENCE</scope>
</reference>
<gene>
    <name evidence="1" type="ORF">METZ01_LOCUS1119</name>
</gene>
<protein>
    <submittedName>
        <fullName evidence="1">Uncharacterized protein</fullName>
    </submittedName>
</protein>
<dbReference type="AlphaFoldDB" id="A0A381N176"/>